<dbReference type="SUPFAM" id="SSF54913">
    <property type="entry name" value="GlnB-like"/>
    <property type="match status" value="1"/>
</dbReference>
<proteinExistence type="predicted"/>
<sequence>MKSILITFDQAYYEQVIALLDRMSCRGFTYWEQVRGRGSKKGEPHFGSHAWPAMCSAILTVVDENKVDPLLKSLQEMDKKTEKLGLRAFVWNIEKGI</sequence>
<dbReference type="GO" id="GO:0030234">
    <property type="term" value="F:enzyme regulator activity"/>
    <property type="evidence" value="ECO:0007669"/>
    <property type="project" value="InterPro"/>
</dbReference>
<dbReference type="AlphaFoldDB" id="A0A5J4RLR2"/>
<organism evidence="1">
    <name type="scientific">termite gut metagenome</name>
    <dbReference type="NCBI Taxonomy" id="433724"/>
    <lineage>
        <taxon>unclassified sequences</taxon>
        <taxon>metagenomes</taxon>
        <taxon>organismal metagenomes</taxon>
    </lineage>
</organism>
<dbReference type="InterPro" id="IPR002187">
    <property type="entry name" value="N-reg_PII"/>
</dbReference>
<gene>
    <name evidence="1" type="ORF">EZS27_017574</name>
</gene>
<accession>A0A5J4RLR2</accession>
<evidence type="ECO:0000313" key="1">
    <source>
        <dbReference type="EMBL" id="KAA6334080.1"/>
    </source>
</evidence>
<dbReference type="GO" id="GO:0006808">
    <property type="term" value="P:regulation of nitrogen utilization"/>
    <property type="evidence" value="ECO:0007669"/>
    <property type="project" value="InterPro"/>
</dbReference>
<dbReference type="Gene3D" id="3.30.70.120">
    <property type="match status" value="1"/>
</dbReference>
<dbReference type="EMBL" id="SNRY01001037">
    <property type="protein sequence ID" value="KAA6334080.1"/>
    <property type="molecule type" value="Genomic_DNA"/>
</dbReference>
<comment type="caution">
    <text evidence="1">The sequence shown here is derived from an EMBL/GenBank/DDBJ whole genome shotgun (WGS) entry which is preliminary data.</text>
</comment>
<dbReference type="NCBIfam" id="NF045581">
    <property type="entry name" value="PG0541_fam"/>
    <property type="match status" value="1"/>
</dbReference>
<dbReference type="Pfam" id="PF00543">
    <property type="entry name" value="P-II"/>
    <property type="match status" value="1"/>
</dbReference>
<protein>
    <recommendedName>
        <fullName evidence="2">Nitrogen regulatory protein P-II</fullName>
    </recommendedName>
</protein>
<evidence type="ECO:0008006" key="2">
    <source>
        <dbReference type="Google" id="ProtNLM"/>
    </source>
</evidence>
<reference evidence="1" key="1">
    <citation type="submission" date="2019-03" db="EMBL/GenBank/DDBJ databases">
        <title>Single cell metagenomics reveals metabolic interactions within the superorganism composed of flagellate Streblomastix strix and complex community of Bacteroidetes bacteria on its surface.</title>
        <authorList>
            <person name="Treitli S.C."/>
            <person name="Kolisko M."/>
            <person name="Husnik F."/>
            <person name="Keeling P."/>
            <person name="Hampl V."/>
        </authorList>
    </citation>
    <scope>NUCLEOTIDE SEQUENCE</scope>
    <source>
        <strain evidence="1">STM</strain>
    </source>
</reference>
<dbReference type="InterPro" id="IPR015867">
    <property type="entry name" value="N-reg_PII/ATP_PRibTrfase_C"/>
</dbReference>
<name>A0A5J4RLR2_9ZZZZ</name>
<dbReference type="InterPro" id="IPR011322">
    <property type="entry name" value="N-reg_PII-like_a/b"/>
</dbReference>